<evidence type="ECO:0000256" key="9">
    <source>
        <dbReference type="ARBA" id="ARBA00047469"/>
    </source>
</evidence>
<feature type="domain" description="Aminoacyl-tRNA synthetase class Ia" evidence="10">
    <location>
        <begin position="11"/>
        <end position="143"/>
    </location>
</feature>
<evidence type="ECO:0000259" key="10">
    <source>
        <dbReference type="Pfam" id="PF00133"/>
    </source>
</evidence>
<dbReference type="FunFam" id="3.40.50.620:FF:000056">
    <property type="entry name" value="Leucine--tRNA ligase"/>
    <property type="match status" value="1"/>
</dbReference>
<dbReference type="InterPro" id="IPR009080">
    <property type="entry name" value="tRNAsynth_Ia_anticodon-bd"/>
</dbReference>
<sequence length="896" mass="104507">MSYNFSRIEDKWQKIWQKEKTYKSSLNNKPKYYILDMFPYPSGSGLHVGHPLGYIASDIIARFKRNKGFNVLHPMGFDSFGLPAEQYAIKTGKHPKKITNKNIIRFKEQLGSLGLSFDWDREIKTSDSNYYKWTQWIFLKLYNSFFDEKNQIAKPIDKLKIPKNLSKKEKAKYIDNHRLTYIDEIDVNWCEELGTVLSNEEVIGGLSERGGFPVIKKPMKQWVMRITAYSNRLLEDLDNLDWPDSIKLSQKNWIGKSEGAEIFFKVKNNKKINVFTTRPDTIYGATYLVLAPEHDIIKNITSKKQLNTVNKYINESEKKSDLERQENEKNKTGIFTGAFAINPISNNKIPIWISDYVLSSYGTGAIMAVPAHDERDFEFATKFNLPIIKVISNDKNEKCYTGNGKMINSGEFNGISNHEFKDKVLNLFEKNKSGKKTINYKLRDWIFTRQRYWGEPIPILHSKNGRIGLKKEDLPLTLPEVINFLPTNDGLSPLARNNKWSNVNIDGIKYKRESNTMPQWAGSCWYYLRYLDPLNNKKFADKKKIKYWMPVDLYIGGAEHAVLHLLYSRFWHKVLYDLKYVNTKEPFKKLVNQGMILGRSNFIYRIKDSKKYVSHNLKNKYKYTKLHVDVNLVNNDQLNIDKFKKSSSELKNAEFILENNKYICGYDTEKMSKSKSNVVNPDEIINKYGSDTLRMYEMFLGPIEQSKPWNTNGIDGVFKFLNKFWNLFNNNNNHLHISDKEPNKNEYKILHRAIKKIQDDIERLSLNTCISLLMITVNELGKINCNKIKILEPLLILISPFAPHIAEELWNKIGNEKSISYANYPTFKNKYLIENEYEYPIMINGKLRTKISFSLKASNHEIEKVVINNESVQKWIKSSEVKKIIIVTNKIINVVA</sequence>
<keyword evidence="7" id="KW-0648">Protein biosynthesis</keyword>
<name>A0A381R7A4_9ZZZZ</name>
<dbReference type="PANTHER" id="PTHR43740">
    <property type="entry name" value="LEUCYL-TRNA SYNTHETASE"/>
    <property type="match status" value="1"/>
</dbReference>
<dbReference type="HAMAP" id="MF_00049_B">
    <property type="entry name" value="Leu_tRNA_synth_B"/>
    <property type="match status" value="1"/>
</dbReference>
<comment type="catalytic activity">
    <reaction evidence="9">
        <text>tRNA(Leu) + L-leucine + ATP = L-leucyl-tRNA(Leu) + AMP + diphosphate</text>
        <dbReference type="Rhea" id="RHEA:11688"/>
        <dbReference type="Rhea" id="RHEA-COMP:9613"/>
        <dbReference type="Rhea" id="RHEA-COMP:9622"/>
        <dbReference type="ChEBI" id="CHEBI:30616"/>
        <dbReference type="ChEBI" id="CHEBI:33019"/>
        <dbReference type="ChEBI" id="CHEBI:57427"/>
        <dbReference type="ChEBI" id="CHEBI:78442"/>
        <dbReference type="ChEBI" id="CHEBI:78494"/>
        <dbReference type="ChEBI" id="CHEBI:456215"/>
        <dbReference type="EC" id="6.1.1.4"/>
    </reaction>
</comment>
<dbReference type="GO" id="GO:0006429">
    <property type="term" value="P:leucyl-tRNA aminoacylation"/>
    <property type="evidence" value="ECO:0007669"/>
    <property type="project" value="InterPro"/>
</dbReference>
<dbReference type="InterPro" id="IPR025709">
    <property type="entry name" value="Leu_tRNA-synth_edit"/>
</dbReference>
<dbReference type="InterPro" id="IPR014729">
    <property type="entry name" value="Rossmann-like_a/b/a_fold"/>
</dbReference>
<keyword evidence="3" id="KW-0963">Cytoplasm</keyword>
<comment type="similarity">
    <text evidence="1">Belongs to the class-I aminoacyl-tRNA synthetase family.</text>
</comment>
<dbReference type="CDD" id="cd00812">
    <property type="entry name" value="LeuRS_core"/>
    <property type="match status" value="1"/>
</dbReference>
<keyword evidence="5" id="KW-0547">Nucleotide-binding</keyword>
<dbReference type="InterPro" id="IPR013155">
    <property type="entry name" value="M/V/L/I-tRNA-synth_anticd-bd"/>
</dbReference>
<accession>A0A381R7A4</accession>
<feature type="domain" description="Aminoacyl-tRNA synthetase class Ia" evidence="10">
    <location>
        <begin position="441"/>
        <end position="597"/>
    </location>
</feature>
<dbReference type="EMBL" id="UINC01001693">
    <property type="protein sequence ID" value="SUZ86669.1"/>
    <property type="molecule type" value="Genomic_DNA"/>
</dbReference>
<dbReference type="Gene3D" id="3.40.50.620">
    <property type="entry name" value="HUPs"/>
    <property type="match status" value="3"/>
</dbReference>
<dbReference type="InterPro" id="IPR002302">
    <property type="entry name" value="Leu-tRNA-ligase"/>
</dbReference>
<evidence type="ECO:0000256" key="8">
    <source>
        <dbReference type="ARBA" id="ARBA00023146"/>
    </source>
</evidence>
<dbReference type="GO" id="GO:0005739">
    <property type="term" value="C:mitochondrion"/>
    <property type="evidence" value="ECO:0007669"/>
    <property type="project" value="UniProtKB-ARBA"/>
</dbReference>
<dbReference type="InterPro" id="IPR009008">
    <property type="entry name" value="Val/Leu/Ile-tRNA-synth_edit"/>
</dbReference>
<feature type="domain" description="Aminoacyl-tRNA synthetase class Ia" evidence="10">
    <location>
        <begin position="667"/>
        <end position="696"/>
    </location>
</feature>
<keyword evidence="6" id="KW-0067">ATP-binding</keyword>
<feature type="domain" description="Methionyl/Valyl/Leucyl/Isoleucyl-tRNA synthetase anticodon-binding" evidence="11">
    <location>
        <begin position="749"/>
        <end position="858"/>
    </location>
</feature>
<dbReference type="PRINTS" id="PR00985">
    <property type="entry name" value="TRNASYNTHLEU"/>
</dbReference>
<dbReference type="CDD" id="cd07958">
    <property type="entry name" value="Anticodon_Ia_Leu_BEm"/>
    <property type="match status" value="1"/>
</dbReference>
<evidence type="ECO:0000259" key="12">
    <source>
        <dbReference type="Pfam" id="PF13603"/>
    </source>
</evidence>
<dbReference type="SUPFAM" id="SSF52374">
    <property type="entry name" value="Nucleotidylyl transferase"/>
    <property type="match status" value="1"/>
</dbReference>
<keyword evidence="8" id="KW-0030">Aminoacyl-tRNA synthetase</keyword>
<reference evidence="13" key="1">
    <citation type="submission" date="2018-05" db="EMBL/GenBank/DDBJ databases">
        <authorList>
            <person name="Lanie J.A."/>
            <person name="Ng W.-L."/>
            <person name="Kazmierczak K.M."/>
            <person name="Andrzejewski T.M."/>
            <person name="Davidsen T.M."/>
            <person name="Wayne K.J."/>
            <person name="Tettelin H."/>
            <person name="Glass J.I."/>
            <person name="Rusch D."/>
            <person name="Podicherti R."/>
            <person name="Tsui H.-C.T."/>
            <person name="Winkler M.E."/>
        </authorList>
    </citation>
    <scope>NUCLEOTIDE SEQUENCE</scope>
</reference>
<dbReference type="Gene3D" id="1.10.730.10">
    <property type="entry name" value="Isoleucyl-tRNA Synthetase, Domain 1"/>
    <property type="match status" value="1"/>
</dbReference>
<evidence type="ECO:0000256" key="5">
    <source>
        <dbReference type="ARBA" id="ARBA00022741"/>
    </source>
</evidence>
<evidence type="ECO:0000256" key="3">
    <source>
        <dbReference type="ARBA" id="ARBA00022490"/>
    </source>
</evidence>
<dbReference type="GO" id="GO:0005524">
    <property type="term" value="F:ATP binding"/>
    <property type="evidence" value="ECO:0007669"/>
    <property type="project" value="UniProtKB-KW"/>
</dbReference>
<dbReference type="InterPro" id="IPR002300">
    <property type="entry name" value="aa-tRNA-synth_Ia"/>
</dbReference>
<dbReference type="EC" id="6.1.1.4" evidence="2"/>
<evidence type="ECO:0000256" key="1">
    <source>
        <dbReference type="ARBA" id="ARBA00005594"/>
    </source>
</evidence>
<evidence type="ECO:0000256" key="4">
    <source>
        <dbReference type="ARBA" id="ARBA00022598"/>
    </source>
</evidence>
<evidence type="ECO:0000259" key="11">
    <source>
        <dbReference type="Pfam" id="PF08264"/>
    </source>
</evidence>
<organism evidence="13">
    <name type="scientific">marine metagenome</name>
    <dbReference type="NCBI Taxonomy" id="408172"/>
    <lineage>
        <taxon>unclassified sequences</taxon>
        <taxon>metagenomes</taxon>
        <taxon>ecological metagenomes</taxon>
    </lineage>
</organism>
<dbReference type="FunFam" id="3.40.50.620:FF:000060">
    <property type="entry name" value="Leucine--tRNA ligase"/>
    <property type="match status" value="1"/>
</dbReference>
<dbReference type="FunFam" id="1.10.730.10:FF:000011">
    <property type="entry name" value="Leucine--tRNA ligase chloroplastic/mitochondrial"/>
    <property type="match status" value="1"/>
</dbReference>
<dbReference type="PANTHER" id="PTHR43740:SF2">
    <property type="entry name" value="LEUCINE--TRNA LIGASE, MITOCHONDRIAL"/>
    <property type="match status" value="1"/>
</dbReference>
<dbReference type="GO" id="GO:0004823">
    <property type="term" value="F:leucine-tRNA ligase activity"/>
    <property type="evidence" value="ECO:0007669"/>
    <property type="project" value="UniProtKB-EC"/>
</dbReference>
<keyword evidence="4" id="KW-0436">Ligase</keyword>
<proteinExistence type="inferred from homology"/>
<evidence type="ECO:0000256" key="2">
    <source>
        <dbReference type="ARBA" id="ARBA00013164"/>
    </source>
</evidence>
<dbReference type="Pfam" id="PF00133">
    <property type="entry name" value="tRNA-synt_1"/>
    <property type="match status" value="3"/>
</dbReference>
<dbReference type="NCBIfam" id="TIGR00396">
    <property type="entry name" value="leuS_bact"/>
    <property type="match status" value="1"/>
</dbReference>
<evidence type="ECO:0000256" key="7">
    <source>
        <dbReference type="ARBA" id="ARBA00022917"/>
    </source>
</evidence>
<gene>
    <name evidence="13" type="ORF">METZ01_LOCUS39523</name>
</gene>
<dbReference type="GO" id="GO:0005829">
    <property type="term" value="C:cytosol"/>
    <property type="evidence" value="ECO:0007669"/>
    <property type="project" value="TreeGrafter"/>
</dbReference>
<protein>
    <recommendedName>
        <fullName evidence="2">leucine--tRNA ligase</fullName>
        <ecNumber evidence="2">6.1.1.4</ecNumber>
    </recommendedName>
</protein>
<feature type="domain" description="Leucyl-tRNA synthetase editing" evidence="12">
    <location>
        <begin position="251"/>
        <end position="426"/>
    </location>
</feature>
<dbReference type="Pfam" id="PF13603">
    <property type="entry name" value="tRNA-synt_1_2"/>
    <property type="match status" value="1"/>
</dbReference>
<dbReference type="SUPFAM" id="SSF50677">
    <property type="entry name" value="ValRS/IleRS/LeuRS editing domain"/>
    <property type="match status" value="1"/>
</dbReference>
<evidence type="ECO:0000256" key="6">
    <source>
        <dbReference type="ARBA" id="ARBA00022840"/>
    </source>
</evidence>
<dbReference type="AlphaFoldDB" id="A0A381R7A4"/>
<dbReference type="SUPFAM" id="SSF47323">
    <property type="entry name" value="Anticodon-binding domain of a subclass of class I aminoacyl-tRNA synthetases"/>
    <property type="match status" value="1"/>
</dbReference>
<dbReference type="Pfam" id="PF08264">
    <property type="entry name" value="Anticodon_1"/>
    <property type="match status" value="1"/>
</dbReference>
<dbReference type="GO" id="GO:0002161">
    <property type="term" value="F:aminoacyl-tRNA deacylase activity"/>
    <property type="evidence" value="ECO:0007669"/>
    <property type="project" value="InterPro"/>
</dbReference>
<evidence type="ECO:0000313" key="13">
    <source>
        <dbReference type="EMBL" id="SUZ86669.1"/>
    </source>
</evidence>